<evidence type="ECO:0000313" key="4">
    <source>
        <dbReference type="Proteomes" id="UP000830116"/>
    </source>
</evidence>
<evidence type="ECO:0000256" key="1">
    <source>
        <dbReference type="SAM" id="MobiDB-lite"/>
    </source>
</evidence>
<keyword evidence="4" id="KW-1185">Reference proteome</keyword>
<dbReference type="EMBL" id="CP093442">
    <property type="protein sequence ID" value="UOF00168.1"/>
    <property type="molecule type" value="Genomic_DNA"/>
</dbReference>
<protein>
    <recommendedName>
        <fullName evidence="5">DUF3078 domain-containing protein</fullName>
    </recommendedName>
</protein>
<accession>A0ABY4C5J9</accession>
<name>A0ABY4C5J9_9BACT</name>
<feature type="region of interest" description="Disordered" evidence="1">
    <location>
        <begin position="153"/>
        <end position="176"/>
    </location>
</feature>
<keyword evidence="2" id="KW-0732">Signal</keyword>
<dbReference type="Proteomes" id="UP000830116">
    <property type="component" value="Chromosome"/>
</dbReference>
<feature type="compositionally biased region" description="Basic and acidic residues" evidence="1">
    <location>
        <begin position="45"/>
        <end position="54"/>
    </location>
</feature>
<reference evidence="3" key="1">
    <citation type="submission" date="2022-03" db="EMBL/GenBank/DDBJ databases">
        <title>Genome Identification and Characterization of new species Bdellovibrio reynosense LBG001 sp. nov. from a Mexico soil sample.</title>
        <authorList>
            <person name="Camilli A."/>
            <person name="Ajao Y."/>
            <person name="Guo X."/>
        </authorList>
    </citation>
    <scope>NUCLEOTIDE SEQUENCE</scope>
    <source>
        <strain evidence="3">LBG001</strain>
    </source>
</reference>
<feature type="signal peptide" evidence="2">
    <location>
        <begin position="1"/>
        <end position="24"/>
    </location>
</feature>
<gene>
    <name evidence="3" type="ORF">MNR06_10690</name>
</gene>
<evidence type="ECO:0008006" key="5">
    <source>
        <dbReference type="Google" id="ProtNLM"/>
    </source>
</evidence>
<proteinExistence type="predicted"/>
<sequence length="345" mass="39988">MERTGVGLLVLILFGLQIASPVFAQDPLEEDDFEYSEPEQPIQLAEEKDPKFDPDPATMTPEEEEESFLSAYSVEETRKNVSKRVFRLSNTIDSLFGDRRADDRRNKSTLRLGQRFWNKDGVTGGDNFEASLNLYLPNLKRIEKKVSDSVKNAFSDDKETKEGKAAGKEAPVEDERSRWDLNQESGFIVADPVDYFLRLRLRRDFFKGKFIHSFYEQIGWSKKNEWEERTSLASDYAITRNLLFRFVNEKDWAMTNEVFVTTHGPSLIHQLSEQSAISYDLRMVTGIESGLLYGDRASLGATYRTQLPTKWIFLEVNPVLAWERATRFRPLYNFFVKFEFVFGNI</sequence>
<organism evidence="3 4">
    <name type="scientific">Bdellovibrio reynosensis</name>
    <dbReference type="NCBI Taxonomy" id="2835041"/>
    <lineage>
        <taxon>Bacteria</taxon>
        <taxon>Pseudomonadati</taxon>
        <taxon>Bdellovibrionota</taxon>
        <taxon>Bdellovibrionia</taxon>
        <taxon>Bdellovibrionales</taxon>
        <taxon>Pseudobdellovibrionaceae</taxon>
        <taxon>Bdellovibrio</taxon>
    </lineage>
</organism>
<evidence type="ECO:0000256" key="2">
    <source>
        <dbReference type="SAM" id="SignalP"/>
    </source>
</evidence>
<dbReference type="RefSeq" id="WP_243535870.1">
    <property type="nucleotide sequence ID" value="NZ_CP093442.1"/>
</dbReference>
<feature type="chain" id="PRO_5045306514" description="DUF3078 domain-containing protein" evidence="2">
    <location>
        <begin position="25"/>
        <end position="345"/>
    </location>
</feature>
<feature type="region of interest" description="Disordered" evidence="1">
    <location>
        <begin position="31"/>
        <end position="61"/>
    </location>
</feature>
<evidence type="ECO:0000313" key="3">
    <source>
        <dbReference type="EMBL" id="UOF00168.1"/>
    </source>
</evidence>